<gene>
    <name evidence="1" type="ORF">UFOPK3957_01233</name>
</gene>
<protein>
    <submittedName>
        <fullName evidence="1">Unannotated protein</fullName>
    </submittedName>
</protein>
<dbReference type="InterPro" id="IPR019933">
    <property type="entry name" value="DivIVA_domain"/>
</dbReference>
<sequence>MTVLFVLLAMAAIGAVGLAAAGRLGELPEAEPDRRPEYVNGDPTFDVVVRGYRMDEVDAVIDDLKRRLNDAQL</sequence>
<accession>A0A6J7NNQ5</accession>
<reference evidence="1" key="1">
    <citation type="submission" date="2020-05" db="EMBL/GenBank/DDBJ databases">
        <authorList>
            <person name="Chiriac C."/>
            <person name="Salcher M."/>
            <person name="Ghai R."/>
            <person name="Kavagutti S V."/>
        </authorList>
    </citation>
    <scope>NUCLEOTIDE SEQUENCE</scope>
</reference>
<evidence type="ECO:0000313" key="1">
    <source>
        <dbReference type="EMBL" id="CAB4995090.1"/>
    </source>
</evidence>
<organism evidence="1">
    <name type="scientific">freshwater metagenome</name>
    <dbReference type="NCBI Taxonomy" id="449393"/>
    <lineage>
        <taxon>unclassified sequences</taxon>
        <taxon>metagenomes</taxon>
        <taxon>ecological metagenomes</taxon>
    </lineage>
</organism>
<dbReference type="EMBL" id="CAFBOM010000214">
    <property type="protein sequence ID" value="CAB4995090.1"/>
    <property type="molecule type" value="Genomic_DNA"/>
</dbReference>
<name>A0A6J7NNQ5_9ZZZZ</name>
<dbReference type="AlphaFoldDB" id="A0A6J7NNQ5"/>
<dbReference type="NCBIfam" id="TIGR03544">
    <property type="entry name" value="DivI1A_domain"/>
    <property type="match status" value="1"/>
</dbReference>
<proteinExistence type="predicted"/>